<dbReference type="Pfam" id="PF00891">
    <property type="entry name" value="Methyltransf_2"/>
    <property type="match status" value="1"/>
</dbReference>
<dbReference type="InterPro" id="IPR012967">
    <property type="entry name" value="COMT_dimerisation"/>
</dbReference>
<dbReference type="InterPro" id="IPR036388">
    <property type="entry name" value="WH-like_DNA-bd_sf"/>
</dbReference>
<dbReference type="Proteomes" id="UP000799439">
    <property type="component" value="Unassembled WGS sequence"/>
</dbReference>
<evidence type="ECO:0000259" key="5">
    <source>
        <dbReference type="Pfam" id="PF00891"/>
    </source>
</evidence>
<evidence type="ECO:0000256" key="3">
    <source>
        <dbReference type="ARBA" id="ARBA00022691"/>
    </source>
</evidence>
<dbReference type="InterPro" id="IPR016461">
    <property type="entry name" value="COMT-like"/>
</dbReference>
<keyword evidence="3" id="KW-0949">S-adenosyl-L-methionine</keyword>
<evidence type="ECO:0000313" key="7">
    <source>
        <dbReference type="EMBL" id="KAF2155442.1"/>
    </source>
</evidence>
<proteinExistence type="predicted"/>
<gene>
    <name evidence="7" type="ORF">K461DRAFT_266715</name>
</gene>
<dbReference type="Pfam" id="PF08100">
    <property type="entry name" value="Dimerisation"/>
    <property type="match status" value="1"/>
</dbReference>
<evidence type="ECO:0000313" key="8">
    <source>
        <dbReference type="Proteomes" id="UP000799439"/>
    </source>
</evidence>
<dbReference type="EMBL" id="ML996083">
    <property type="protein sequence ID" value="KAF2155442.1"/>
    <property type="molecule type" value="Genomic_DNA"/>
</dbReference>
<dbReference type="InterPro" id="IPR036390">
    <property type="entry name" value="WH_DNA-bd_sf"/>
</dbReference>
<dbReference type="InterPro" id="IPR001077">
    <property type="entry name" value="COMT_C"/>
</dbReference>
<evidence type="ECO:0000256" key="4">
    <source>
        <dbReference type="PIRSR" id="PIRSR005739-1"/>
    </source>
</evidence>
<dbReference type="Gene3D" id="3.40.50.150">
    <property type="entry name" value="Vaccinia Virus protein VP39"/>
    <property type="match status" value="1"/>
</dbReference>
<feature type="domain" description="O-methyltransferase C-terminal" evidence="5">
    <location>
        <begin position="227"/>
        <end position="374"/>
    </location>
</feature>
<name>A0A9P4MJL5_9PEZI</name>
<reference evidence="7" key="1">
    <citation type="journal article" date="2020" name="Stud. Mycol.">
        <title>101 Dothideomycetes genomes: a test case for predicting lifestyles and emergence of pathogens.</title>
        <authorList>
            <person name="Haridas S."/>
            <person name="Albert R."/>
            <person name="Binder M."/>
            <person name="Bloem J."/>
            <person name="Labutti K."/>
            <person name="Salamov A."/>
            <person name="Andreopoulos B."/>
            <person name="Baker S."/>
            <person name="Barry K."/>
            <person name="Bills G."/>
            <person name="Bluhm B."/>
            <person name="Cannon C."/>
            <person name="Castanera R."/>
            <person name="Culley D."/>
            <person name="Daum C."/>
            <person name="Ezra D."/>
            <person name="Gonzalez J."/>
            <person name="Henrissat B."/>
            <person name="Kuo A."/>
            <person name="Liang C."/>
            <person name="Lipzen A."/>
            <person name="Lutzoni F."/>
            <person name="Magnuson J."/>
            <person name="Mondo S."/>
            <person name="Nolan M."/>
            <person name="Ohm R."/>
            <person name="Pangilinan J."/>
            <person name="Park H.-J."/>
            <person name="Ramirez L."/>
            <person name="Alfaro M."/>
            <person name="Sun H."/>
            <person name="Tritt A."/>
            <person name="Yoshinaga Y."/>
            <person name="Zwiers L.-H."/>
            <person name="Turgeon B."/>
            <person name="Goodwin S."/>
            <person name="Spatafora J."/>
            <person name="Crous P."/>
            <person name="Grigoriev I."/>
        </authorList>
    </citation>
    <scope>NUCLEOTIDE SEQUENCE</scope>
    <source>
        <strain evidence="7">CBS 260.36</strain>
    </source>
</reference>
<dbReference type="PIRSF" id="PIRSF005739">
    <property type="entry name" value="O-mtase"/>
    <property type="match status" value="1"/>
</dbReference>
<dbReference type="PANTHER" id="PTHR43712:SF1">
    <property type="entry name" value="HYPOTHETICAL O-METHYLTRANSFERASE (EUROFUNG)-RELATED"/>
    <property type="match status" value="1"/>
</dbReference>
<keyword evidence="2" id="KW-0808">Transferase</keyword>
<keyword evidence="1 7" id="KW-0489">Methyltransferase</keyword>
<keyword evidence="8" id="KW-1185">Reference proteome</keyword>
<feature type="active site" description="Proton acceptor" evidence="4">
    <location>
        <position position="303"/>
    </location>
</feature>
<dbReference type="Gene3D" id="1.10.10.10">
    <property type="entry name" value="Winged helix-like DNA-binding domain superfamily/Winged helix DNA-binding domain"/>
    <property type="match status" value="1"/>
</dbReference>
<dbReference type="PROSITE" id="PS51683">
    <property type="entry name" value="SAM_OMT_II"/>
    <property type="match status" value="1"/>
</dbReference>
<dbReference type="SUPFAM" id="SSF53335">
    <property type="entry name" value="S-adenosyl-L-methionine-dependent methyltransferases"/>
    <property type="match status" value="1"/>
</dbReference>
<dbReference type="GO" id="GO:0008171">
    <property type="term" value="F:O-methyltransferase activity"/>
    <property type="evidence" value="ECO:0007669"/>
    <property type="project" value="InterPro"/>
</dbReference>
<dbReference type="OrthoDB" id="1606438at2759"/>
<dbReference type="GO" id="GO:0032259">
    <property type="term" value="P:methylation"/>
    <property type="evidence" value="ECO:0007669"/>
    <property type="project" value="UniProtKB-KW"/>
</dbReference>
<dbReference type="InterPro" id="IPR029063">
    <property type="entry name" value="SAM-dependent_MTases_sf"/>
</dbReference>
<evidence type="ECO:0000256" key="2">
    <source>
        <dbReference type="ARBA" id="ARBA00022679"/>
    </source>
</evidence>
<evidence type="ECO:0000256" key="1">
    <source>
        <dbReference type="ARBA" id="ARBA00022603"/>
    </source>
</evidence>
<organism evidence="7 8">
    <name type="scientific">Myriangium duriaei CBS 260.36</name>
    <dbReference type="NCBI Taxonomy" id="1168546"/>
    <lineage>
        <taxon>Eukaryota</taxon>
        <taxon>Fungi</taxon>
        <taxon>Dikarya</taxon>
        <taxon>Ascomycota</taxon>
        <taxon>Pezizomycotina</taxon>
        <taxon>Dothideomycetes</taxon>
        <taxon>Dothideomycetidae</taxon>
        <taxon>Myriangiales</taxon>
        <taxon>Myriangiaceae</taxon>
        <taxon>Myriangium</taxon>
    </lineage>
</organism>
<dbReference type="PANTHER" id="PTHR43712">
    <property type="entry name" value="PUTATIVE (AFU_ORTHOLOGUE AFUA_4G14580)-RELATED"/>
    <property type="match status" value="1"/>
</dbReference>
<feature type="domain" description="O-methyltransferase dimerisation" evidence="6">
    <location>
        <begin position="61"/>
        <end position="127"/>
    </location>
</feature>
<accession>A0A9P4MJL5</accession>
<comment type="caution">
    <text evidence="7">The sequence shown here is derived from an EMBL/GenBank/DDBJ whole genome shotgun (WGS) entry which is preliminary data.</text>
</comment>
<sequence length="396" mass="43660">MDILSTIQNMLAAGKDLVTNRLSAREQLIKSARSLIANLETPSETIFRMAFAEPARFALVRIAVDLKIFETLKAAQGSPVSVEDLAKPSNADPVFLHRMLRHLAAMEIIAEASVGHFHSTSFSDSLTESKYSGGIIYTHDVLGPSLHGLPEYMKKHDYQNPTNPVDGPFQLAHDTKEHFFPWIAGREAYMTAFNQYMGGYRYGKPTWLDPGLFPVEAELKLDSVAEQEGAATIVDVGGGMGQDLVELKSKHPVVTGRLVLQDLPKVIGQIDGLPAGIEKMEHDFFTPQPVKGAKVYYLHSVLHDWDDESCVKILENLKPAMRTGYSKILINDFVVPDRGATWPATAMDLGMMALGSVKERTETHWLALFKKAGLQVEKISTIEAGSESIIELTLAV</sequence>
<protein>
    <submittedName>
        <fullName evidence="7">S-adenosyl-L-methionine-dependent methyltransferase</fullName>
    </submittedName>
</protein>
<dbReference type="SUPFAM" id="SSF46785">
    <property type="entry name" value="Winged helix' DNA-binding domain"/>
    <property type="match status" value="1"/>
</dbReference>
<dbReference type="GO" id="GO:0046983">
    <property type="term" value="F:protein dimerization activity"/>
    <property type="evidence" value="ECO:0007669"/>
    <property type="project" value="InterPro"/>
</dbReference>
<evidence type="ECO:0000259" key="6">
    <source>
        <dbReference type="Pfam" id="PF08100"/>
    </source>
</evidence>
<dbReference type="AlphaFoldDB" id="A0A9P4MJL5"/>